<sequence>MSVQLLPVLSSDKDELDLPIYVIEQSGTLTQMVSDLGIDLTSTQKMERIELEKCDTYSLKKTIEFCKFYDSHPQLPDDSTDDLKKIREESVKTFNARFVEDVQEYNFVLILVADFLEIPKMFTLLCDDVADSMRGKTVEELREKFDIVDDFTAEDHKFVSSLK</sequence>
<dbReference type="Proteomes" id="UP000095286">
    <property type="component" value="Unplaced"/>
</dbReference>
<proteinExistence type="predicted"/>
<evidence type="ECO:0000313" key="2">
    <source>
        <dbReference type="WBParaSite" id="RSKR_0000315200.1"/>
    </source>
</evidence>
<dbReference type="WBParaSite" id="RSKR_0000315200.1">
    <property type="protein sequence ID" value="RSKR_0000315200.1"/>
    <property type="gene ID" value="RSKR_0000315200"/>
</dbReference>
<name>A0AC35TPV5_9BILA</name>
<organism evidence="1 2">
    <name type="scientific">Rhabditophanes sp. KR3021</name>
    <dbReference type="NCBI Taxonomy" id="114890"/>
    <lineage>
        <taxon>Eukaryota</taxon>
        <taxon>Metazoa</taxon>
        <taxon>Ecdysozoa</taxon>
        <taxon>Nematoda</taxon>
        <taxon>Chromadorea</taxon>
        <taxon>Rhabditida</taxon>
        <taxon>Tylenchina</taxon>
        <taxon>Panagrolaimomorpha</taxon>
        <taxon>Strongyloidoidea</taxon>
        <taxon>Alloionematidae</taxon>
        <taxon>Rhabditophanes</taxon>
    </lineage>
</organism>
<protein>
    <submittedName>
        <fullName evidence="2">Skp1-related protein</fullName>
    </submittedName>
</protein>
<accession>A0AC35TPV5</accession>
<reference evidence="2" key="1">
    <citation type="submission" date="2016-11" db="UniProtKB">
        <authorList>
            <consortium name="WormBaseParasite"/>
        </authorList>
    </citation>
    <scope>IDENTIFICATION</scope>
    <source>
        <strain evidence="2">KR3021</strain>
    </source>
</reference>
<evidence type="ECO:0000313" key="1">
    <source>
        <dbReference type="Proteomes" id="UP000095286"/>
    </source>
</evidence>